<evidence type="ECO:0000313" key="4">
    <source>
        <dbReference type="Proteomes" id="UP000028980"/>
    </source>
</evidence>
<name>A0A081D9K3_NONUL</name>
<feature type="domain" description="Peptidase M15A C-terminal" evidence="2">
    <location>
        <begin position="68"/>
        <end position="153"/>
    </location>
</feature>
<keyword evidence="1" id="KW-0812">Transmembrane</keyword>
<accession>A0A081D9K3</accession>
<evidence type="ECO:0000256" key="1">
    <source>
        <dbReference type="SAM" id="Phobius"/>
    </source>
</evidence>
<dbReference type="Pfam" id="PF08291">
    <property type="entry name" value="Peptidase_M15_3"/>
    <property type="match status" value="1"/>
</dbReference>
<comment type="caution">
    <text evidence="3">The sequence shown here is derived from an EMBL/GenBank/DDBJ whole genome shotgun (WGS) entry which is preliminary data.</text>
</comment>
<dbReference type="Gene3D" id="3.30.1380.10">
    <property type="match status" value="1"/>
</dbReference>
<evidence type="ECO:0000259" key="2">
    <source>
        <dbReference type="Pfam" id="PF08291"/>
    </source>
</evidence>
<feature type="transmembrane region" description="Helical" evidence="1">
    <location>
        <begin position="12"/>
        <end position="29"/>
    </location>
</feature>
<keyword evidence="1" id="KW-1133">Transmembrane helix</keyword>
<proteinExistence type="predicted"/>
<gene>
    <name evidence="3" type="ORF">JCM19296_1191</name>
</gene>
<dbReference type="InterPro" id="IPR013230">
    <property type="entry name" value="Peptidase_M15A_C"/>
</dbReference>
<dbReference type="EMBL" id="BBLG01000002">
    <property type="protein sequence ID" value="GAK75599.1"/>
    <property type="molecule type" value="Genomic_DNA"/>
</dbReference>
<sequence length="179" mass="19755">MAVVKSNNQHIYVGLGTLSILMIGAFVIYRKSKTKSVKNRVVQINQRPIDLSVFDSPDLPDSGNCMDRQLIFMLQQLEAKTGYPIFEWINSGARSPSHNKKVGGVSSSSHKIPTCKAVDIKAQTTFIRNHLVSVARDVGFKRIGVGKTFVHLDTDDMKSQYVAWGGYPSGTPAEVNPFV</sequence>
<dbReference type="InterPro" id="IPR009045">
    <property type="entry name" value="Zn_M74/Hedgehog-like"/>
</dbReference>
<keyword evidence="1" id="KW-0472">Membrane</keyword>
<protein>
    <recommendedName>
        <fullName evidence="2">Peptidase M15A C-terminal domain-containing protein</fullName>
    </recommendedName>
</protein>
<evidence type="ECO:0000313" key="3">
    <source>
        <dbReference type="EMBL" id="GAK75599.1"/>
    </source>
</evidence>
<dbReference type="Proteomes" id="UP000028980">
    <property type="component" value="Unassembled WGS sequence"/>
</dbReference>
<dbReference type="SUPFAM" id="SSF55166">
    <property type="entry name" value="Hedgehog/DD-peptidase"/>
    <property type="match status" value="1"/>
</dbReference>
<dbReference type="AlphaFoldDB" id="A0A081D9K3"/>
<reference evidence="3 4" key="1">
    <citation type="journal article" date="2014" name="Genome Announc.">
        <title>Draft Genome Sequences of Marine Flavobacterium Nonlabens Strains NR17, NR24, NR27, NR32, NR33, and Ara13.</title>
        <authorList>
            <person name="Nakanishi M."/>
            <person name="Meirelles P."/>
            <person name="Suzuki R."/>
            <person name="Takatani N."/>
            <person name="Mino S."/>
            <person name="Suda W."/>
            <person name="Oshima K."/>
            <person name="Hattori M."/>
            <person name="Ohkuma M."/>
            <person name="Hosokawa M."/>
            <person name="Miyashita K."/>
            <person name="Thompson F.L."/>
            <person name="Niwa A."/>
            <person name="Sawabe T."/>
            <person name="Sawabe T."/>
        </authorList>
    </citation>
    <scope>NUCLEOTIDE SEQUENCE [LARGE SCALE GENOMIC DNA]</scope>
    <source>
        <strain evidence="4">JCM19296</strain>
    </source>
</reference>
<organism evidence="3 4">
    <name type="scientific">Nonlabens ulvanivorans</name>
    <name type="common">Persicivirga ulvanivorans</name>
    <dbReference type="NCBI Taxonomy" id="906888"/>
    <lineage>
        <taxon>Bacteria</taxon>
        <taxon>Pseudomonadati</taxon>
        <taxon>Bacteroidota</taxon>
        <taxon>Flavobacteriia</taxon>
        <taxon>Flavobacteriales</taxon>
        <taxon>Flavobacteriaceae</taxon>
        <taxon>Nonlabens</taxon>
    </lineage>
</organism>